<name>A0A1H5SFA6_9RHOB</name>
<dbReference type="RefSeq" id="WP_104006462.1">
    <property type="nucleotide sequence ID" value="NZ_FNVD01000001.1"/>
</dbReference>
<evidence type="ECO:0008006" key="4">
    <source>
        <dbReference type="Google" id="ProtNLM"/>
    </source>
</evidence>
<dbReference type="OrthoDB" id="7929427at2"/>
<sequence>MRIRAALIATILPAVAAAQTPLSAIDWLNQPPPRGLPGTVLMEPPVASDALRPPVEVAPLERLALPVGLVSARVTGLPIDLWRGSDPAELAALIETVPVERSPAMQMLLYTLLLSETRAPAGGDSADLLLLARIDRLMDLGAVDPAQALIQMAGPTETRERFRRWFDATLLTGDEDRSCAALTVEPWLSPGLAATIFCTARRGDWNTAALLLETAHALDALPGPQLDLLDRFISPDIYDGAPPLPAPDNPDPLTFRLFEAIGERLPTTALPRAFAIADLRDVAGWKARIEAAERLTRTGALTPNLLLGLYTERSPSASGGVWDRVAAMQRFDTALNTGSAKAVAKTLPKAWGAAREAGIEVAFAEMFARRLAAVDLSGRTAALAWRVRLLSPDYEQAARAPHPATPRAPFLAALAQGNPSAAEPPDARARAISTAFAPDVEIPPELRMLLDSGRLGEAILRAMALFDSGRQGNTSDLTAALGTFNAVGLQDTARRAALQLMLLGPEQTP</sequence>
<dbReference type="EMBL" id="FNVD01000001">
    <property type="protein sequence ID" value="SEF48437.1"/>
    <property type="molecule type" value="Genomic_DNA"/>
</dbReference>
<feature type="signal peptide" evidence="1">
    <location>
        <begin position="1"/>
        <end position="16"/>
    </location>
</feature>
<dbReference type="AlphaFoldDB" id="A0A1H5SFA6"/>
<evidence type="ECO:0000256" key="1">
    <source>
        <dbReference type="SAM" id="SignalP"/>
    </source>
</evidence>
<dbReference type="Proteomes" id="UP000236742">
    <property type="component" value="Unassembled WGS sequence"/>
</dbReference>
<proteinExistence type="predicted"/>
<evidence type="ECO:0000313" key="3">
    <source>
        <dbReference type="Proteomes" id="UP000236742"/>
    </source>
</evidence>
<gene>
    <name evidence="2" type="ORF">SAMN05421751_101459</name>
</gene>
<evidence type="ECO:0000313" key="2">
    <source>
        <dbReference type="EMBL" id="SEF48437.1"/>
    </source>
</evidence>
<keyword evidence="1" id="KW-0732">Signal</keyword>
<accession>A0A1H5SFA6</accession>
<feature type="chain" id="PRO_5009284011" description="Soluble lytic murein transglycosylase" evidence="1">
    <location>
        <begin position="17"/>
        <end position="509"/>
    </location>
</feature>
<keyword evidence="3" id="KW-1185">Reference proteome</keyword>
<reference evidence="2 3" key="1">
    <citation type="submission" date="2016-10" db="EMBL/GenBank/DDBJ databases">
        <authorList>
            <person name="de Groot N.N."/>
        </authorList>
    </citation>
    <scope>NUCLEOTIDE SEQUENCE [LARGE SCALE GENOMIC DNA]</scope>
    <source>
        <strain evidence="2 3">DSM 23413</strain>
    </source>
</reference>
<protein>
    <recommendedName>
        <fullName evidence="4">Soluble lytic murein transglycosylase</fullName>
    </recommendedName>
</protein>
<organism evidence="2 3">
    <name type="scientific">Jhaorihella thermophila</name>
    <dbReference type="NCBI Taxonomy" id="488547"/>
    <lineage>
        <taxon>Bacteria</taxon>
        <taxon>Pseudomonadati</taxon>
        <taxon>Pseudomonadota</taxon>
        <taxon>Alphaproteobacteria</taxon>
        <taxon>Rhodobacterales</taxon>
        <taxon>Paracoccaceae</taxon>
        <taxon>Jhaorihella</taxon>
    </lineage>
</organism>